<dbReference type="Gene3D" id="3.30.565.10">
    <property type="entry name" value="Histidine kinase-like ATPase, C-terminal domain"/>
    <property type="match status" value="1"/>
</dbReference>
<dbReference type="InterPro" id="IPR036097">
    <property type="entry name" value="HisK_dim/P_sf"/>
</dbReference>
<dbReference type="SUPFAM" id="SSF47384">
    <property type="entry name" value="Homodimeric domain of signal transducing histidine kinase"/>
    <property type="match status" value="1"/>
</dbReference>
<organism evidence="18 19">
    <name type="scientific">Candidatus Accumulibacter adjunctus</name>
    <dbReference type="NCBI Taxonomy" id="1454001"/>
    <lineage>
        <taxon>Bacteria</taxon>
        <taxon>Pseudomonadati</taxon>
        <taxon>Pseudomonadota</taxon>
        <taxon>Betaproteobacteria</taxon>
        <taxon>Candidatus Accumulibacter</taxon>
    </lineage>
</organism>
<evidence type="ECO:0000256" key="10">
    <source>
        <dbReference type="ARBA" id="ARBA00022840"/>
    </source>
</evidence>
<keyword evidence="5" id="KW-0597">Phosphoprotein</keyword>
<keyword evidence="4" id="KW-1003">Cell membrane</keyword>
<evidence type="ECO:0000256" key="7">
    <source>
        <dbReference type="ARBA" id="ARBA00022692"/>
    </source>
</evidence>
<dbReference type="SMART" id="SM00387">
    <property type="entry name" value="HATPase_c"/>
    <property type="match status" value="1"/>
</dbReference>
<keyword evidence="14" id="KW-0472">Membrane</keyword>
<dbReference type="STRING" id="1454001.AW08_02606"/>
<comment type="caution">
    <text evidence="18">The sequence shown here is derived from an EMBL/GenBank/DDBJ whole genome shotgun (WGS) entry which is preliminary data.</text>
</comment>
<feature type="transmembrane region" description="Helical" evidence="14">
    <location>
        <begin position="12"/>
        <end position="31"/>
    </location>
</feature>
<keyword evidence="12" id="KW-0902">Two-component regulatory system</keyword>
<dbReference type="PANTHER" id="PTHR43047:SF72">
    <property type="entry name" value="OSMOSENSING HISTIDINE PROTEIN KINASE SLN1"/>
    <property type="match status" value="1"/>
</dbReference>
<evidence type="ECO:0000256" key="3">
    <source>
        <dbReference type="ARBA" id="ARBA00012438"/>
    </source>
</evidence>
<dbReference type="AlphaFoldDB" id="A0A011NPH6"/>
<evidence type="ECO:0000313" key="18">
    <source>
        <dbReference type="EMBL" id="EXI66492.1"/>
    </source>
</evidence>
<dbReference type="Pfam" id="PF08447">
    <property type="entry name" value="PAS_3"/>
    <property type="match status" value="1"/>
</dbReference>
<reference evidence="18" key="1">
    <citation type="submission" date="2014-02" db="EMBL/GenBank/DDBJ databases">
        <title>Expanding our view of genomic diversity in Candidatus Accumulibacter clades.</title>
        <authorList>
            <person name="Skennerton C.T."/>
            <person name="Barr J.J."/>
            <person name="Slater F.R."/>
            <person name="Bond P.L."/>
            <person name="Tyson G.W."/>
        </authorList>
    </citation>
    <scope>NUCLEOTIDE SEQUENCE [LARGE SCALE GENOMIC DNA]</scope>
</reference>
<feature type="domain" description="HAMP" evidence="17">
    <location>
        <begin position="314"/>
        <end position="368"/>
    </location>
</feature>
<dbReference type="SMART" id="SM00388">
    <property type="entry name" value="HisKA"/>
    <property type="match status" value="1"/>
</dbReference>
<evidence type="ECO:0000256" key="6">
    <source>
        <dbReference type="ARBA" id="ARBA00022679"/>
    </source>
</evidence>
<dbReference type="SUPFAM" id="SSF103190">
    <property type="entry name" value="Sensory domain-like"/>
    <property type="match status" value="1"/>
</dbReference>
<comment type="catalytic activity">
    <reaction evidence="1">
        <text>ATP + protein L-histidine = ADP + protein N-phospho-L-histidine.</text>
        <dbReference type="EC" id="2.7.13.3"/>
    </reaction>
</comment>
<evidence type="ECO:0000256" key="9">
    <source>
        <dbReference type="ARBA" id="ARBA00022777"/>
    </source>
</evidence>
<dbReference type="Gene3D" id="1.10.287.130">
    <property type="match status" value="1"/>
</dbReference>
<feature type="domain" description="PAC" evidence="16">
    <location>
        <begin position="447"/>
        <end position="499"/>
    </location>
</feature>
<evidence type="ECO:0000256" key="13">
    <source>
        <dbReference type="SAM" id="MobiDB-lite"/>
    </source>
</evidence>
<dbReference type="CDD" id="cd12914">
    <property type="entry name" value="PDC1_DGC_like"/>
    <property type="match status" value="1"/>
</dbReference>
<keyword evidence="9" id="KW-0418">Kinase</keyword>
<accession>A0A011NPH6</accession>
<keyword evidence="11 14" id="KW-1133">Transmembrane helix</keyword>
<dbReference type="Pfam" id="PF02518">
    <property type="entry name" value="HATPase_c"/>
    <property type="match status" value="1"/>
</dbReference>
<name>A0A011NPH6_9PROT</name>
<dbReference type="GO" id="GO:0005524">
    <property type="term" value="F:ATP binding"/>
    <property type="evidence" value="ECO:0007669"/>
    <property type="project" value="UniProtKB-KW"/>
</dbReference>
<dbReference type="SUPFAM" id="SSF55874">
    <property type="entry name" value="ATPase domain of HSP90 chaperone/DNA topoisomerase II/histidine kinase"/>
    <property type="match status" value="1"/>
</dbReference>
<keyword evidence="10" id="KW-0067">ATP-binding</keyword>
<dbReference type="CDD" id="cd00130">
    <property type="entry name" value="PAS"/>
    <property type="match status" value="1"/>
</dbReference>
<dbReference type="EC" id="2.7.13.3" evidence="3"/>
<dbReference type="GO" id="GO:0000155">
    <property type="term" value="F:phosphorelay sensor kinase activity"/>
    <property type="evidence" value="ECO:0007669"/>
    <property type="project" value="InterPro"/>
</dbReference>
<proteinExistence type="predicted"/>
<dbReference type="PATRIC" id="fig|1454001.3.peg.2654"/>
<dbReference type="EMBL" id="JFAX01000015">
    <property type="protein sequence ID" value="EXI66492.1"/>
    <property type="molecule type" value="Genomic_DNA"/>
</dbReference>
<dbReference type="SMART" id="SM00304">
    <property type="entry name" value="HAMP"/>
    <property type="match status" value="1"/>
</dbReference>
<dbReference type="InterPro" id="IPR000014">
    <property type="entry name" value="PAS"/>
</dbReference>
<dbReference type="Proteomes" id="UP000020218">
    <property type="component" value="Unassembled WGS sequence"/>
</dbReference>
<evidence type="ECO:0000313" key="19">
    <source>
        <dbReference type="Proteomes" id="UP000020218"/>
    </source>
</evidence>
<comment type="subcellular location">
    <subcellularLocation>
        <location evidence="2">Cell inner membrane</location>
        <topology evidence="2">Multi-pass membrane protein</topology>
    </subcellularLocation>
</comment>
<evidence type="ECO:0000256" key="2">
    <source>
        <dbReference type="ARBA" id="ARBA00004429"/>
    </source>
</evidence>
<dbReference type="PANTHER" id="PTHR43047">
    <property type="entry name" value="TWO-COMPONENT HISTIDINE PROTEIN KINASE"/>
    <property type="match status" value="1"/>
</dbReference>
<dbReference type="Gene3D" id="3.30.450.20">
    <property type="entry name" value="PAS domain"/>
    <property type="match status" value="2"/>
</dbReference>
<evidence type="ECO:0000259" key="15">
    <source>
        <dbReference type="PROSITE" id="PS50109"/>
    </source>
</evidence>
<dbReference type="InterPro" id="IPR000700">
    <property type="entry name" value="PAS-assoc_C"/>
</dbReference>
<dbReference type="PROSITE" id="PS50113">
    <property type="entry name" value="PAC"/>
    <property type="match status" value="1"/>
</dbReference>
<dbReference type="GO" id="GO:0009927">
    <property type="term" value="F:histidine phosphotransfer kinase activity"/>
    <property type="evidence" value="ECO:0007669"/>
    <property type="project" value="TreeGrafter"/>
</dbReference>
<dbReference type="InterPro" id="IPR003594">
    <property type="entry name" value="HATPase_dom"/>
</dbReference>
<dbReference type="InterPro" id="IPR004358">
    <property type="entry name" value="Sig_transdc_His_kin-like_C"/>
</dbReference>
<dbReference type="InterPro" id="IPR029151">
    <property type="entry name" value="Sensor-like_sf"/>
</dbReference>
<dbReference type="InterPro" id="IPR001610">
    <property type="entry name" value="PAC"/>
</dbReference>
<evidence type="ECO:0000256" key="8">
    <source>
        <dbReference type="ARBA" id="ARBA00022741"/>
    </source>
</evidence>
<keyword evidence="6 18" id="KW-0808">Transferase</keyword>
<evidence type="ECO:0000256" key="14">
    <source>
        <dbReference type="SAM" id="Phobius"/>
    </source>
</evidence>
<dbReference type="NCBIfam" id="TIGR00229">
    <property type="entry name" value="sensory_box"/>
    <property type="match status" value="1"/>
</dbReference>
<dbReference type="InterPro" id="IPR003661">
    <property type="entry name" value="HisK_dim/P_dom"/>
</dbReference>
<dbReference type="GO" id="GO:0005886">
    <property type="term" value="C:plasma membrane"/>
    <property type="evidence" value="ECO:0007669"/>
    <property type="project" value="UniProtKB-SubCell"/>
</dbReference>
<protein>
    <recommendedName>
        <fullName evidence="3">histidine kinase</fullName>
        <ecNumber evidence="3">2.7.13.3</ecNumber>
    </recommendedName>
</protein>
<dbReference type="InterPro" id="IPR005467">
    <property type="entry name" value="His_kinase_dom"/>
</dbReference>
<dbReference type="Pfam" id="PF00512">
    <property type="entry name" value="HisKA"/>
    <property type="match status" value="1"/>
</dbReference>
<evidence type="ECO:0000256" key="1">
    <source>
        <dbReference type="ARBA" id="ARBA00000085"/>
    </source>
</evidence>
<feature type="domain" description="Histidine kinase" evidence="15">
    <location>
        <begin position="535"/>
        <end position="751"/>
    </location>
</feature>
<evidence type="ECO:0000256" key="12">
    <source>
        <dbReference type="ARBA" id="ARBA00023012"/>
    </source>
</evidence>
<dbReference type="InterPro" id="IPR003660">
    <property type="entry name" value="HAMP_dom"/>
</dbReference>
<dbReference type="CDD" id="cd16922">
    <property type="entry name" value="HATPase_EvgS-ArcB-TorS-like"/>
    <property type="match status" value="1"/>
</dbReference>
<dbReference type="SMART" id="SM00086">
    <property type="entry name" value="PAC"/>
    <property type="match status" value="1"/>
</dbReference>
<evidence type="ECO:0000259" key="16">
    <source>
        <dbReference type="PROSITE" id="PS50113"/>
    </source>
</evidence>
<dbReference type="InterPro" id="IPR035965">
    <property type="entry name" value="PAS-like_dom_sf"/>
</dbReference>
<dbReference type="InterPro" id="IPR013655">
    <property type="entry name" value="PAS_fold_3"/>
</dbReference>
<evidence type="ECO:0000256" key="11">
    <source>
        <dbReference type="ARBA" id="ARBA00022989"/>
    </source>
</evidence>
<evidence type="ECO:0000256" key="4">
    <source>
        <dbReference type="ARBA" id="ARBA00022475"/>
    </source>
</evidence>
<dbReference type="FunFam" id="3.30.565.10:FF:000006">
    <property type="entry name" value="Sensor histidine kinase WalK"/>
    <property type="match status" value="1"/>
</dbReference>
<dbReference type="PROSITE" id="PS50109">
    <property type="entry name" value="HIS_KIN"/>
    <property type="match status" value="1"/>
</dbReference>
<evidence type="ECO:0000259" key="17">
    <source>
        <dbReference type="PROSITE" id="PS50885"/>
    </source>
</evidence>
<gene>
    <name evidence="18" type="primary">pleC_1</name>
    <name evidence="18" type="ORF">AW08_02606</name>
</gene>
<feature type="region of interest" description="Disordered" evidence="13">
    <location>
        <begin position="750"/>
        <end position="790"/>
    </location>
</feature>
<keyword evidence="19" id="KW-1185">Reference proteome</keyword>
<keyword evidence="7 14" id="KW-0812">Transmembrane</keyword>
<evidence type="ECO:0000256" key="5">
    <source>
        <dbReference type="ARBA" id="ARBA00022553"/>
    </source>
</evidence>
<dbReference type="SUPFAM" id="SSF55785">
    <property type="entry name" value="PYP-like sensor domain (PAS domain)"/>
    <property type="match status" value="1"/>
</dbReference>
<sequence length="790" mass="85520">MRPLVWSLKTRITTLTLALFLLAIWSLTLYATRSLRQDMTHLLGEQQFSTTSIIAVQLNAELATRLQALIQVAGEIPPALLGKPAELQRFLEQRTTFQQLFNGGTRIRDGNALTLASVPYLPQQIGSSYADRDYMVAALREGRASIGRPVISRSLGSPAIALAAPIRGAGGEVIGALSGVIDLGQPNFFDRIVDQRYGRTGGYLIIAPQHALIVTGTDRSRTMSPMPAAGVNRNHDRFVGGYEGYGVALNSRGVEELAAAKRIAVAGWFLVSVLPTSEAFEPIVALQKRVLLAALVLSLVVGTLGWWFLSRMLRQQFAPMLAASALLADMSHAAGPVPKPLPTAAADEVGQLIRSFNLLLESLAEREAALQESEQHYRTLADGGSALIWTSGSDRRANYFNEPWLRFCGRSLAEQVAAGWAAAGIHPEDIDACRRSYDEHFENRQPFRMEYRLRAGDGEYHWIEDAGNPRFDRAGGFIGYIDFCQDISERRRASDELEQHRHHLEALVAARTAALAAAKEAAESANAAKTEFLSRMSHELRTPLNAILGFGQLLAMPGDAPLSAAQSDSVQEILRAGHHLLEQVNEVLDLARVESGRIELTLAAVPLAPVVAECVALVRPLADARGIHITSAIDDAVLLADGSRLKQVILNLLSNAIKFNSEQGRIDIGSARRGGRLQVTVRDSGRGIAGEHLSRLFQPFERLASSYDGVEGTGVGLALTQRLLTAMAGTIRVDSEVGVGSTFSFELPLANPSDQPPAAAAHDVAASPYSQRPSPRRHRPALDTTNLEGA</sequence>
<feature type="transmembrane region" description="Helical" evidence="14">
    <location>
        <begin position="290"/>
        <end position="309"/>
    </location>
</feature>
<dbReference type="PROSITE" id="PS50885">
    <property type="entry name" value="HAMP"/>
    <property type="match status" value="1"/>
</dbReference>
<dbReference type="Gene3D" id="6.10.340.10">
    <property type="match status" value="1"/>
</dbReference>
<dbReference type="InterPro" id="IPR036890">
    <property type="entry name" value="HATPase_C_sf"/>
</dbReference>
<dbReference type="FunFam" id="3.30.450.20:FF:000099">
    <property type="entry name" value="Sensory box sensor histidine kinase"/>
    <property type="match status" value="1"/>
</dbReference>
<keyword evidence="8" id="KW-0547">Nucleotide-binding</keyword>
<dbReference type="CDD" id="cd00082">
    <property type="entry name" value="HisKA"/>
    <property type="match status" value="1"/>
</dbReference>
<dbReference type="PRINTS" id="PR00344">
    <property type="entry name" value="BCTRLSENSOR"/>
</dbReference>